<name>A0A934PS28_9SPHI</name>
<keyword evidence="3" id="KW-1185">Reference proteome</keyword>
<evidence type="ECO:0000313" key="3">
    <source>
        <dbReference type="Proteomes" id="UP000613193"/>
    </source>
</evidence>
<evidence type="ECO:0000256" key="1">
    <source>
        <dbReference type="SAM" id="MobiDB-lite"/>
    </source>
</evidence>
<reference evidence="2" key="1">
    <citation type="submission" date="2020-12" db="EMBL/GenBank/DDBJ databases">
        <title>Bacterial novel species Mucilaginibacter sp. SD-g isolated from soil.</title>
        <authorList>
            <person name="Jung H.-Y."/>
        </authorList>
    </citation>
    <scope>NUCLEOTIDE SEQUENCE</scope>
    <source>
        <strain evidence="2">SD-g</strain>
    </source>
</reference>
<gene>
    <name evidence="2" type="ORF">I5M19_04675</name>
</gene>
<dbReference type="Proteomes" id="UP000613193">
    <property type="component" value="Unassembled WGS sequence"/>
</dbReference>
<organism evidence="2 3">
    <name type="scientific">Mucilaginibacter segetis</name>
    <dbReference type="NCBI Taxonomy" id="2793071"/>
    <lineage>
        <taxon>Bacteria</taxon>
        <taxon>Pseudomonadati</taxon>
        <taxon>Bacteroidota</taxon>
        <taxon>Sphingobacteriia</taxon>
        <taxon>Sphingobacteriales</taxon>
        <taxon>Sphingobacteriaceae</taxon>
        <taxon>Mucilaginibacter</taxon>
    </lineage>
</organism>
<dbReference type="AlphaFoldDB" id="A0A934PS28"/>
<dbReference type="RefSeq" id="WP_200064586.1">
    <property type="nucleotide sequence ID" value="NZ_JAEHFW010000001.1"/>
</dbReference>
<proteinExistence type="predicted"/>
<dbReference type="EMBL" id="JAEHFW010000001">
    <property type="protein sequence ID" value="MBK0378586.1"/>
    <property type="molecule type" value="Genomic_DNA"/>
</dbReference>
<feature type="region of interest" description="Disordered" evidence="1">
    <location>
        <begin position="21"/>
        <end position="52"/>
    </location>
</feature>
<evidence type="ECO:0000313" key="2">
    <source>
        <dbReference type="EMBL" id="MBK0378586.1"/>
    </source>
</evidence>
<accession>A0A934PS28</accession>
<sequence>MVSAKYPHIAALFETTVNGPDVKPKHKRKRISGTQLINKDEQTGLIASKNQS</sequence>
<comment type="caution">
    <text evidence="2">The sequence shown here is derived from an EMBL/GenBank/DDBJ whole genome shotgun (WGS) entry which is preliminary data.</text>
</comment>
<protein>
    <submittedName>
        <fullName evidence="2">Uncharacterized protein</fullName>
    </submittedName>
</protein>